<proteinExistence type="predicted"/>
<keyword evidence="2" id="KW-1185">Reference proteome</keyword>
<reference evidence="1 2" key="2">
    <citation type="submission" date="2018-11" db="EMBL/GenBank/DDBJ databases">
        <authorList>
            <consortium name="Pathogen Informatics"/>
        </authorList>
    </citation>
    <scope>NUCLEOTIDE SEQUENCE [LARGE SCALE GENOMIC DNA]</scope>
</reference>
<evidence type="ECO:0000313" key="1">
    <source>
        <dbReference type="EMBL" id="VDK23596.1"/>
    </source>
</evidence>
<dbReference type="WBParaSite" id="TASK_0000174401-mRNA-1">
    <property type="protein sequence ID" value="TASK_0000174401-mRNA-1"/>
    <property type="gene ID" value="TASK_0000174401"/>
</dbReference>
<organism evidence="3">
    <name type="scientific">Taenia asiatica</name>
    <name type="common">Asian tapeworm</name>
    <dbReference type="NCBI Taxonomy" id="60517"/>
    <lineage>
        <taxon>Eukaryota</taxon>
        <taxon>Metazoa</taxon>
        <taxon>Spiralia</taxon>
        <taxon>Lophotrochozoa</taxon>
        <taxon>Platyhelminthes</taxon>
        <taxon>Cestoda</taxon>
        <taxon>Eucestoda</taxon>
        <taxon>Cyclophyllidea</taxon>
        <taxon>Taeniidae</taxon>
        <taxon>Taenia</taxon>
    </lineage>
</organism>
<dbReference type="Proteomes" id="UP000282613">
    <property type="component" value="Unassembled WGS sequence"/>
</dbReference>
<reference evidence="3" key="1">
    <citation type="submission" date="2017-02" db="UniProtKB">
        <authorList>
            <consortium name="WormBaseParasite"/>
        </authorList>
    </citation>
    <scope>IDENTIFICATION</scope>
</reference>
<dbReference type="EMBL" id="UYRS01000560">
    <property type="protein sequence ID" value="VDK23596.1"/>
    <property type="molecule type" value="Genomic_DNA"/>
</dbReference>
<name>A0A0R3VWF0_TAEAS</name>
<evidence type="ECO:0000313" key="2">
    <source>
        <dbReference type="Proteomes" id="UP000282613"/>
    </source>
</evidence>
<accession>A0A0R3VWF0</accession>
<dbReference type="AlphaFoldDB" id="A0A0R3VWF0"/>
<protein>
    <submittedName>
        <fullName evidence="3">Keratinocyte proline-rich protein-like</fullName>
    </submittedName>
</protein>
<sequence>MPPTTRNFTSASGACEPTSRPESQQVWYFLEECAMQCPCPTLLHSYPCPTVLHPEPPTEFICPPQPVKKCIYTTVYKAEPTPEVIIPQQPVKKCTTSTVYKAEPTAEVIVTSQPVKECSSSSECSLSSKSAKNLSNSIEEEELIDGLQALFKVFLSMKSA</sequence>
<dbReference type="STRING" id="60517.A0A0R3VWF0"/>
<dbReference type="OrthoDB" id="6274357at2759"/>
<gene>
    <name evidence="1" type="ORF">TASK_LOCUS1745</name>
</gene>
<evidence type="ECO:0000313" key="3">
    <source>
        <dbReference type="WBParaSite" id="TASK_0000174401-mRNA-1"/>
    </source>
</evidence>